<sequence length="136" mass="15455">MPMPPEMKRYTRRLFVTMTLYGVALIGANMWFRHAPPTGALAYLVAILPALPIMGVFVVIGRLMVEMRDEYIRMQFVRHSLIATGITLSFTTAWGFLEGFGLVAHMQGYWAATLWFSGLGFCVMANAIREYWRARA</sequence>
<gene>
    <name evidence="2" type="ORF">SP5_016_00380</name>
</gene>
<feature type="transmembrane region" description="Helical" evidence="1">
    <location>
        <begin position="12"/>
        <end position="34"/>
    </location>
</feature>
<dbReference type="AlphaFoldDB" id="A0A0A1W3J6"/>
<keyword evidence="3" id="KW-1185">Reference proteome</keyword>
<comment type="caution">
    <text evidence="2">The sequence shown here is derived from an EMBL/GenBank/DDBJ whole genome shotgun (WGS) entry which is preliminary data.</text>
</comment>
<dbReference type="Proteomes" id="UP000032305">
    <property type="component" value="Unassembled WGS sequence"/>
</dbReference>
<evidence type="ECO:0000313" key="3">
    <source>
        <dbReference type="Proteomes" id="UP000032305"/>
    </source>
</evidence>
<keyword evidence="1" id="KW-0812">Transmembrane</keyword>
<reference evidence="2 3" key="1">
    <citation type="submission" date="2014-11" db="EMBL/GenBank/DDBJ databases">
        <title>Whole genome shotgun sequence of Sphingomonas parapaucimobilis NBRC 15100.</title>
        <authorList>
            <person name="Katano-Makiyama Y."/>
            <person name="Hosoyama A."/>
            <person name="Hashimoto M."/>
            <person name="Hosoyama Y."/>
            <person name="Noguchi M."/>
            <person name="Numata M."/>
            <person name="Tsuchikane K."/>
            <person name="Hirakata S."/>
            <person name="Uohara A."/>
            <person name="Shimodaira J."/>
            <person name="Ohji S."/>
            <person name="Ichikawa N."/>
            <person name="Kimura A."/>
            <person name="Yamazoe A."/>
            <person name="Fujita N."/>
        </authorList>
    </citation>
    <scope>NUCLEOTIDE SEQUENCE [LARGE SCALE GENOMIC DNA]</scope>
    <source>
        <strain evidence="2 3">NBRC 15100</strain>
    </source>
</reference>
<name>A0A0A1W3J6_9SPHN</name>
<dbReference type="eggNOG" id="ENOG50335ZH">
    <property type="taxonomic scope" value="Bacteria"/>
</dbReference>
<dbReference type="EMBL" id="BBPI01000016">
    <property type="protein sequence ID" value="GAL99907.1"/>
    <property type="molecule type" value="Genomic_DNA"/>
</dbReference>
<organism evidence="2 3">
    <name type="scientific">Sphingomonas parapaucimobilis NBRC 15100</name>
    <dbReference type="NCBI Taxonomy" id="1219049"/>
    <lineage>
        <taxon>Bacteria</taxon>
        <taxon>Pseudomonadati</taxon>
        <taxon>Pseudomonadota</taxon>
        <taxon>Alphaproteobacteria</taxon>
        <taxon>Sphingomonadales</taxon>
        <taxon>Sphingomonadaceae</taxon>
        <taxon>Sphingomonas</taxon>
    </lineage>
</organism>
<protein>
    <recommendedName>
        <fullName evidence="4">Transmembrane protein</fullName>
    </recommendedName>
</protein>
<feature type="transmembrane region" description="Helical" evidence="1">
    <location>
        <begin position="109"/>
        <end position="128"/>
    </location>
</feature>
<accession>A0A0A1W3J6</accession>
<evidence type="ECO:0000313" key="2">
    <source>
        <dbReference type="EMBL" id="GAL99907.1"/>
    </source>
</evidence>
<dbReference type="OrthoDB" id="119964at2"/>
<keyword evidence="1" id="KW-0472">Membrane</keyword>
<proteinExistence type="predicted"/>
<feature type="transmembrane region" description="Helical" evidence="1">
    <location>
        <begin position="40"/>
        <end position="64"/>
    </location>
</feature>
<feature type="transmembrane region" description="Helical" evidence="1">
    <location>
        <begin position="76"/>
        <end position="97"/>
    </location>
</feature>
<keyword evidence="1" id="KW-1133">Transmembrane helix</keyword>
<evidence type="ECO:0008006" key="4">
    <source>
        <dbReference type="Google" id="ProtNLM"/>
    </source>
</evidence>
<evidence type="ECO:0000256" key="1">
    <source>
        <dbReference type="SAM" id="Phobius"/>
    </source>
</evidence>